<accession>A0AAE3V846</accession>
<feature type="region of interest" description="Disordered" evidence="1">
    <location>
        <begin position="1"/>
        <end position="41"/>
    </location>
</feature>
<feature type="compositionally biased region" description="Basic and acidic residues" evidence="1">
    <location>
        <begin position="1"/>
        <end position="13"/>
    </location>
</feature>
<proteinExistence type="predicted"/>
<dbReference type="Proteomes" id="UP001241537">
    <property type="component" value="Unassembled WGS sequence"/>
</dbReference>
<sequence>MPENRPGAREKHVTGQGAGVHRRGQGLGTGGMQQPILRTTV</sequence>
<keyword evidence="3" id="KW-1185">Reference proteome</keyword>
<gene>
    <name evidence="2" type="ORF">J2S20_000103</name>
</gene>
<protein>
    <submittedName>
        <fullName evidence="2">Uncharacterized protein</fullName>
    </submittedName>
</protein>
<evidence type="ECO:0000313" key="3">
    <source>
        <dbReference type="Proteomes" id="UP001241537"/>
    </source>
</evidence>
<evidence type="ECO:0000313" key="2">
    <source>
        <dbReference type="EMBL" id="MDQ0151429.1"/>
    </source>
</evidence>
<dbReference type="RefSeq" id="WP_307251897.1">
    <property type="nucleotide sequence ID" value="NZ_JAUSTO010000001.1"/>
</dbReference>
<name>A0AAE3V846_9FIRM</name>
<dbReference type="EMBL" id="JAUSTO010000001">
    <property type="protein sequence ID" value="MDQ0151429.1"/>
    <property type="molecule type" value="Genomic_DNA"/>
</dbReference>
<evidence type="ECO:0000256" key="1">
    <source>
        <dbReference type="SAM" id="MobiDB-lite"/>
    </source>
</evidence>
<dbReference type="AlphaFoldDB" id="A0AAE3V846"/>
<organism evidence="2 3">
    <name type="scientific">Moryella indoligenes</name>
    <dbReference type="NCBI Taxonomy" id="371674"/>
    <lineage>
        <taxon>Bacteria</taxon>
        <taxon>Bacillati</taxon>
        <taxon>Bacillota</taxon>
        <taxon>Clostridia</taxon>
        <taxon>Lachnospirales</taxon>
        <taxon>Lachnospiraceae</taxon>
        <taxon>Moryella</taxon>
    </lineage>
</organism>
<comment type="caution">
    <text evidence="2">The sequence shown here is derived from an EMBL/GenBank/DDBJ whole genome shotgun (WGS) entry which is preliminary data.</text>
</comment>
<reference evidence="2" key="1">
    <citation type="submission" date="2023-07" db="EMBL/GenBank/DDBJ databases">
        <title>Genomic Encyclopedia of Type Strains, Phase IV (KMG-IV): sequencing the most valuable type-strain genomes for metagenomic binning, comparative biology and taxonomic classification.</title>
        <authorList>
            <person name="Goeker M."/>
        </authorList>
    </citation>
    <scope>NUCLEOTIDE SEQUENCE</scope>
    <source>
        <strain evidence="2">DSM 19659</strain>
    </source>
</reference>